<proteinExistence type="predicted"/>
<dbReference type="Gene3D" id="1.20.1250.20">
    <property type="entry name" value="MFS general substrate transporter like domains"/>
    <property type="match status" value="1"/>
</dbReference>
<evidence type="ECO:0000259" key="7">
    <source>
        <dbReference type="PROSITE" id="PS50850"/>
    </source>
</evidence>
<keyword evidence="4 6" id="KW-0472">Membrane</keyword>
<dbReference type="GO" id="GO:0022857">
    <property type="term" value="F:transmembrane transporter activity"/>
    <property type="evidence" value="ECO:0007669"/>
    <property type="project" value="InterPro"/>
</dbReference>
<sequence>MLSSQVDESSGQTEPPPHMEPSSNHTTSSSDIDLEGKKISSSPSLDSAYLVEFNGEHDARNPLNFSPVRKWLIVTIVAWGSLLVTATSFLYNSCYGQLDKEFGSSQIVATLGPSLFVVGLAVGPMVTIPLSEFYGR</sequence>
<keyword evidence="2 6" id="KW-0812">Transmembrane</keyword>
<dbReference type="InterPro" id="IPR020846">
    <property type="entry name" value="MFS_dom"/>
</dbReference>
<accession>A0A9P7YI27</accession>
<gene>
    <name evidence="8" type="ORF">BJ875DRAFT_485203</name>
</gene>
<dbReference type="AlphaFoldDB" id="A0A9P7YI27"/>
<evidence type="ECO:0000256" key="5">
    <source>
        <dbReference type="SAM" id="MobiDB-lite"/>
    </source>
</evidence>
<dbReference type="PROSITE" id="PS50850">
    <property type="entry name" value="MFS"/>
    <property type="match status" value="1"/>
</dbReference>
<evidence type="ECO:0000313" key="9">
    <source>
        <dbReference type="Proteomes" id="UP000824998"/>
    </source>
</evidence>
<protein>
    <recommendedName>
        <fullName evidence="7">Major facilitator superfamily (MFS) profile domain-containing protein</fullName>
    </recommendedName>
</protein>
<evidence type="ECO:0000313" key="8">
    <source>
        <dbReference type="EMBL" id="KAG9233388.1"/>
    </source>
</evidence>
<evidence type="ECO:0000256" key="4">
    <source>
        <dbReference type="ARBA" id="ARBA00023136"/>
    </source>
</evidence>
<dbReference type="Proteomes" id="UP000824998">
    <property type="component" value="Unassembled WGS sequence"/>
</dbReference>
<feature type="region of interest" description="Disordered" evidence="5">
    <location>
        <begin position="1"/>
        <end position="42"/>
    </location>
</feature>
<feature type="transmembrane region" description="Helical" evidence="6">
    <location>
        <begin position="71"/>
        <end position="91"/>
    </location>
</feature>
<reference evidence="8" key="1">
    <citation type="journal article" date="2021" name="IMA Fungus">
        <title>Genomic characterization of three marine fungi, including Emericellopsis atlantica sp. nov. with signatures of a generalist lifestyle and marine biomass degradation.</title>
        <authorList>
            <person name="Hagestad O.C."/>
            <person name="Hou L."/>
            <person name="Andersen J.H."/>
            <person name="Hansen E.H."/>
            <person name="Altermark B."/>
            <person name="Li C."/>
            <person name="Kuhnert E."/>
            <person name="Cox R.J."/>
            <person name="Crous P.W."/>
            <person name="Spatafora J.W."/>
            <person name="Lail K."/>
            <person name="Amirebrahimi M."/>
            <person name="Lipzen A."/>
            <person name="Pangilinan J."/>
            <person name="Andreopoulos W."/>
            <person name="Hayes R.D."/>
            <person name="Ng V."/>
            <person name="Grigoriev I.V."/>
            <person name="Jackson S.A."/>
            <person name="Sutton T.D.S."/>
            <person name="Dobson A.D.W."/>
            <person name="Rama T."/>
        </authorList>
    </citation>
    <scope>NUCLEOTIDE SEQUENCE</scope>
    <source>
        <strain evidence="8">TRa018bII</strain>
    </source>
</reference>
<feature type="domain" description="Major facilitator superfamily (MFS) profile" evidence="7">
    <location>
        <begin position="73"/>
        <end position="136"/>
    </location>
</feature>
<evidence type="ECO:0000256" key="6">
    <source>
        <dbReference type="SAM" id="Phobius"/>
    </source>
</evidence>
<dbReference type="EMBL" id="MU251503">
    <property type="protein sequence ID" value="KAG9233388.1"/>
    <property type="molecule type" value="Genomic_DNA"/>
</dbReference>
<feature type="compositionally biased region" description="Polar residues" evidence="5">
    <location>
        <begin position="1"/>
        <end position="13"/>
    </location>
</feature>
<evidence type="ECO:0000256" key="3">
    <source>
        <dbReference type="ARBA" id="ARBA00022989"/>
    </source>
</evidence>
<dbReference type="OrthoDB" id="3561359at2759"/>
<dbReference type="PANTHER" id="PTHR23502">
    <property type="entry name" value="MAJOR FACILITATOR SUPERFAMILY"/>
    <property type="match status" value="1"/>
</dbReference>
<keyword evidence="3 6" id="KW-1133">Transmembrane helix</keyword>
<dbReference type="GO" id="GO:0005886">
    <property type="term" value="C:plasma membrane"/>
    <property type="evidence" value="ECO:0007669"/>
    <property type="project" value="TreeGrafter"/>
</dbReference>
<evidence type="ECO:0000256" key="1">
    <source>
        <dbReference type="ARBA" id="ARBA00004141"/>
    </source>
</evidence>
<feature type="compositionally biased region" description="Polar residues" evidence="5">
    <location>
        <begin position="21"/>
        <end position="31"/>
    </location>
</feature>
<keyword evidence="9" id="KW-1185">Reference proteome</keyword>
<feature type="transmembrane region" description="Helical" evidence="6">
    <location>
        <begin position="111"/>
        <end position="130"/>
    </location>
</feature>
<comment type="caution">
    <text evidence="8">The sequence shown here is derived from an EMBL/GenBank/DDBJ whole genome shotgun (WGS) entry which is preliminary data.</text>
</comment>
<organism evidence="8 9">
    <name type="scientific">Amylocarpus encephaloides</name>
    <dbReference type="NCBI Taxonomy" id="45428"/>
    <lineage>
        <taxon>Eukaryota</taxon>
        <taxon>Fungi</taxon>
        <taxon>Dikarya</taxon>
        <taxon>Ascomycota</taxon>
        <taxon>Pezizomycotina</taxon>
        <taxon>Leotiomycetes</taxon>
        <taxon>Helotiales</taxon>
        <taxon>Helotiales incertae sedis</taxon>
        <taxon>Amylocarpus</taxon>
    </lineage>
</organism>
<name>A0A9P7YI27_9HELO</name>
<comment type="subcellular location">
    <subcellularLocation>
        <location evidence="1">Membrane</location>
        <topology evidence="1">Multi-pass membrane protein</topology>
    </subcellularLocation>
</comment>
<dbReference type="PANTHER" id="PTHR23502:SF7">
    <property type="entry name" value="DRUG_PROTON ANTIPORTER YHK8-RELATED"/>
    <property type="match status" value="1"/>
</dbReference>
<dbReference type="InterPro" id="IPR036259">
    <property type="entry name" value="MFS_trans_sf"/>
</dbReference>
<dbReference type="SUPFAM" id="SSF103473">
    <property type="entry name" value="MFS general substrate transporter"/>
    <property type="match status" value="1"/>
</dbReference>
<evidence type="ECO:0000256" key="2">
    <source>
        <dbReference type="ARBA" id="ARBA00022692"/>
    </source>
</evidence>